<evidence type="ECO:0000313" key="4">
    <source>
        <dbReference type="Proteomes" id="UP000181951"/>
    </source>
</evidence>
<feature type="transmembrane region" description="Helical" evidence="2">
    <location>
        <begin position="100"/>
        <end position="123"/>
    </location>
</feature>
<evidence type="ECO:0000256" key="2">
    <source>
        <dbReference type="SAM" id="Phobius"/>
    </source>
</evidence>
<evidence type="ECO:0000313" key="3">
    <source>
        <dbReference type="EMBL" id="SEO18870.1"/>
    </source>
</evidence>
<keyword evidence="4" id="KW-1185">Reference proteome</keyword>
<protein>
    <submittedName>
        <fullName evidence="3">Uncharacterized protein</fullName>
    </submittedName>
</protein>
<feature type="region of interest" description="Disordered" evidence="1">
    <location>
        <begin position="1"/>
        <end position="26"/>
    </location>
</feature>
<evidence type="ECO:0000256" key="1">
    <source>
        <dbReference type="SAM" id="MobiDB-lite"/>
    </source>
</evidence>
<keyword evidence="2" id="KW-0472">Membrane</keyword>
<keyword evidence="2" id="KW-1133">Transmembrane helix</keyword>
<dbReference type="STRING" id="310780.SAMN05216267_101995"/>
<organism evidence="3 4">
    <name type="scientific">Actinacidiphila rubida</name>
    <dbReference type="NCBI Taxonomy" id="310780"/>
    <lineage>
        <taxon>Bacteria</taxon>
        <taxon>Bacillati</taxon>
        <taxon>Actinomycetota</taxon>
        <taxon>Actinomycetes</taxon>
        <taxon>Kitasatosporales</taxon>
        <taxon>Streptomycetaceae</taxon>
        <taxon>Actinacidiphila</taxon>
    </lineage>
</organism>
<accession>A0A1H8MNK2</accession>
<feature type="transmembrane region" description="Helical" evidence="2">
    <location>
        <begin position="158"/>
        <end position="177"/>
    </location>
</feature>
<dbReference type="Proteomes" id="UP000181951">
    <property type="component" value="Unassembled WGS sequence"/>
</dbReference>
<dbReference type="EMBL" id="FODD01000019">
    <property type="protein sequence ID" value="SEO18870.1"/>
    <property type="molecule type" value="Genomic_DNA"/>
</dbReference>
<keyword evidence="2" id="KW-0812">Transmembrane</keyword>
<reference evidence="3 4" key="1">
    <citation type="submission" date="2016-10" db="EMBL/GenBank/DDBJ databases">
        <authorList>
            <person name="de Groot N.N."/>
        </authorList>
    </citation>
    <scope>NUCLEOTIDE SEQUENCE [LARGE SCALE GENOMIC DNA]</scope>
    <source>
        <strain evidence="3 4">CGMCC 4.2026</strain>
    </source>
</reference>
<feature type="transmembrane region" description="Helical" evidence="2">
    <location>
        <begin position="129"/>
        <end position="151"/>
    </location>
</feature>
<gene>
    <name evidence="3" type="ORF">SAMN05216267_101995</name>
</gene>
<proteinExistence type="predicted"/>
<feature type="compositionally biased region" description="Pro residues" evidence="1">
    <location>
        <begin position="8"/>
        <end position="19"/>
    </location>
</feature>
<feature type="transmembrane region" description="Helical" evidence="2">
    <location>
        <begin position="63"/>
        <end position="88"/>
    </location>
</feature>
<name>A0A1H8MNK2_9ACTN</name>
<dbReference type="AlphaFoldDB" id="A0A1H8MNK2"/>
<feature type="transmembrane region" description="Helical" evidence="2">
    <location>
        <begin position="33"/>
        <end position="51"/>
    </location>
</feature>
<sequence>MPAAGPTTPRPLPARPPAGPRTAGSLRPPARSVLLKVWLAGLLSATGIGVLRSVWHDMVLGGGALVAVVLLFGVGACTVCQVLGFSLAQRQVRQVQRGTVSALVTTAVLVVGGCAMIALNRVLVSGAGFLPPFGPVSVALLCAPYPIVFTLCTMHRAAAVAAALASAAMIGAGVLPLRTAQEHLAADGWRHAHPATPRDLIAAVDWPGGEQTPLTTGPFGTRVVVFFQDSNIDGMSQGVVTVSPAGTDPCRDLTVAVTYDTVPENELPDDDTMSVPDPGCTPSGPDAWELYGTGFRGYATLLHGVLVRVTVDDDRPDDDLAAVARSLHPLDDHQLWRYTGGWPGWAWPLT</sequence>